<accession>A0A511F7H5</accession>
<comment type="caution">
    <text evidence="2">The sequence shown here is derived from an EMBL/GenBank/DDBJ whole genome shotgun (WGS) entry which is preliminary data.</text>
</comment>
<protein>
    <submittedName>
        <fullName evidence="2">Uncharacterized protein</fullName>
    </submittedName>
</protein>
<reference evidence="2 4" key="1">
    <citation type="submission" date="2019-07" db="EMBL/GenBank/DDBJ databases">
        <title>Whole genome shotgun sequence of Cellulomonas hominis NBRC 16055.</title>
        <authorList>
            <person name="Hosoyama A."/>
            <person name="Uohara A."/>
            <person name="Ohji S."/>
            <person name="Ichikawa N."/>
        </authorList>
    </citation>
    <scope>NUCLEOTIDE SEQUENCE [LARGE SCALE GENOMIC DNA]</scope>
    <source>
        <strain evidence="2 4">NBRC 16055</strain>
    </source>
</reference>
<feature type="chain" id="PRO_5036131388" evidence="1">
    <location>
        <begin position="26"/>
        <end position="171"/>
    </location>
</feature>
<dbReference type="AlphaFoldDB" id="A0A511F7H5"/>
<evidence type="ECO:0000313" key="5">
    <source>
        <dbReference type="Proteomes" id="UP000564629"/>
    </source>
</evidence>
<evidence type="ECO:0000313" key="2">
    <source>
        <dbReference type="EMBL" id="GEL45236.1"/>
    </source>
</evidence>
<keyword evidence="1" id="KW-0732">Signal</keyword>
<dbReference type="EMBL" id="JACHDN010000001">
    <property type="protein sequence ID" value="MBB5473482.1"/>
    <property type="molecule type" value="Genomic_DNA"/>
</dbReference>
<proteinExistence type="predicted"/>
<organism evidence="2 4">
    <name type="scientific">Cellulomonas hominis</name>
    <dbReference type="NCBI Taxonomy" id="156981"/>
    <lineage>
        <taxon>Bacteria</taxon>
        <taxon>Bacillati</taxon>
        <taxon>Actinomycetota</taxon>
        <taxon>Actinomycetes</taxon>
        <taxon>Micrococcales</taxon>
        <taxon>Cellulomonadaceae</taxon>
        <taxon>Cellulomonas</taxon>
    </lineage>
</organism>
<keyword evidence="4" id="KW-1185">Reference proteome</keyword>
<dbReference type="Proteomes" id="UP000321723">
    <property type="component" value="Unassembled WGS sequence"/>
</dbReference>
<dbReference type="Proteomes" id="UP000564629">
    <property type="component" value="Unassembled WGS sequence"/>
</dbReference>
<dbReference type="OrthoDB" id="5149469at2"/>
<evidence type="ECO:0000313" key="4">
    <source>
        <dbReference type="Proteomes" id="UP000321723"/>
    </source>
</evidence>
<evidence type="ECO:0000313" key="3">
    <source>
        <dbReference type="EMBL" id="MBB5473482.1"/>
    </source>
</evidence>
<evidence type="ECO:0000256" key="1">
    <source>
        <dbReference type="SAM" id="SignalP"/>
    </source>
</evidence>
<sequence>MSVIHRAGIALLAAALTVTPSAALASDVDGEHVVIDGVQVDADLPVRSAAELAALLEGSSESLVVEIDARTGAVLTVEADSRAQGRITATNVCSTGNVCLYAPRVPYANHGFSGTGTKTGSWSPKSTYNTGSWTATLKWQYGGKTVTGPKLGPGRTGAIGAEVTVTSVQIH</sequence>
<gene>
    <name evidence="2" type="ORF">CHO01_03520</name>
    <name evidence="3" type="ORF">HNR08_002218</name>
</gene>
<dbReference type="RefSeq" id="WP_146832630.1">
    <property type="nucleotide sequence ID" value="NZ_BJVQ01000003.1"/>
</dbReference>
<feature type="signal peptide" evidence="1">
    <location>
        <begin position="1"/>
        <end position="25"/>
    </location>
</feature>
<name>A0A511F7H5_9CELL</name>
<reference evidence="3 5" key="2">
    <citation type="submission" date="2020-08" db="EMBL/GenBank/DDBJ databases">
        <title>Sequencing the genomes of 1000 actinobacteria strains.</title>
        <authorList>
            <person name="Klenk H.-P."/>
        </authorList>
    </citation>
    <scope>NUCLEOTIDE SEQUENCE [LARGE SCALE GENOMIC DNA]</scope>
    <source>
        <strain evidence="3 5">DSM 9581</strain>
    </source>
</reference>
<dbReference type="EMBL" id="BJVQ01000003">
    <property type="protein sequence ID" value="GEL45236.1"/>
    <property type="molecule type" value="Genomic_DNA"/>
</dbReference>